<sequence>MRLEQRLALSDKTSVIEIQDSEIERQASQIAKLEEEKQTLARKLMKSKDKQKILWELMGYQKPISQKIYLNQLSKPFCSHLLLKTNYQDDIERCTTTQTRRGSSNQPYPPLQQIFIKKAVEITCIGRNSSSSQMTGSTENRGALSGQQCS</sequence>
<reference evidence="3" key="1">
    <citation type="submission" date="2019-06" db="EMBL/GenBank/DDBJ databases">
        <authorList>
            <person name="Zheng W."/>
        </authorList>
    </citation>
    <scope>NUCLEOTIDE SEQUENCE</scope>
    <source>
        <strain evidence="3">QDHG01</strain>
    </source>
</reference>
<gene>
    <name evidence="3" type="ORF">FGO68_gene13409</name>
</gene>
<accession>A0A8J8NCW7</accession>
<organism evidence="3 4">
    <name type="scientific">Halteria grandinella</name>
    <dbReference type="NCBI Taxonomy" id="5974"/>
    <lineage>
        <taxon>Eukaryota</taxon>
        <taxon>Sar</taxon>
        <taxon>Alveolata</taxon>
        <taxon>Ciliophora</taxon>
        <taxon>Intramacronucleata</taxon>
        <taxon>Spirotrichea</taxon>
        <taxon>Stichotrichia</taxon>
        <taxon>Sporadotrichida</taxon>
        <taxon>Halteriidae</taxon>
        <taxon>Halteria</taxon>
    </lineage>
</organism>
<keyword evidence="1" id="KW-0175">Coiled coil</keyword>
<protein>
    <submittedName>
        <fullName evidence="3">Uncharacterized protein</fullName>
    </submittedName>
</protein>
<keyword evidence="4" id="KW-1185">Reference proteome</keyword>
<proteinExistence type="predicted"/>
<evidence type="ECO:0000256" key="2">
    <source>
        <dbReference type="SAM" id="MobiDB-lite"/>
    </source>
</evidence>
<evidence type="ECO:0000313" key="3">
    <source>
        <dbReference type="EMBL" id="TNV72668.1"/>
    </source>
</evidence>
<dbReference type="AlphaFoldDB" id="A0A8J8NCW7"/>
<feature type="coiled-coil region" evidence="1">
    <location>
        <begin position="16"/>
        <end position="50"/>
    </location>
</feature>
<dbReference type="EMBL" id="RRYP01021409">
    <property type="protein sequence ID" value="TNV72668.1"/>
    <property type="molecule type" value="Genomic_DNA"/>
</dbReference>
<evidence type="ECO:0000313" key="4">
    <source>
        <dbReference type="Proteomes" id="UP000785679"/>
    </source>
</evidence>
<comment type="caution">
    <text evidence="3">The sequence shown here is derived from an EMBL/GenBank/DDBJ whole genome shotgun (WGS) entry which is preliminary data.</text>
</comment>
<dbReference type="Proteomes" id="UP000785679">
    <property type="component" value="Unassembled WGS sequence"/>
</dbReference>
<evidence type="ECO:0000256" key="1">
    <source>
        <dbReference type="SAM" id="Coils"/>
    </source>
</evidence>
<name>A0A8J8NCW7_HALGN</name>
<feature type="region of interest" description="Disordered" evidence="2">
    <location>
        <begin position="129"/>
        <end position="150"/>
    </location>
</feature>